<dbReference type="Gene3D" id="2.60.40.2020">
    <property type="match status" value="1"/>
</dbReference>
<dbReference type="STRING" id="84029.CROST_09940"/>
<dbReference type="InterPro" id="IPR018990">
    <property type="entry name" value="Prot_inh_I42_chagasin"/>
</dbReference>
<dbReference type="Pfam" id="PF09394">
    <property type="entry name" value="Inhibitor_I42"/>
    <property type="match status" value="1"/>
</dbReference>
<protein>
    <recommendedName>
        <fullName evidence="1">Proteinase inhibitor I42 chagasin domain-containing protein</fullName>
    </recommendedName>
</protein>
<dbReference type="AlphaFoldDB" id="A0A1S8M934"/>
<proteinExistence type="predicted"/>
<keyword evidence="3" id="KW-1185">Reference proteome</keyword>
<dbReference type="InterPro" id="IPR052781">
    <property type="entry name" value="Cys_protease_inhibitor_I42"/>
</dbReference>
<dbReference type="KEGG" id="crw:CROST_031200"/>
<evidence type="ECO:0000259" key="1">
    <source>
        <dbReference type="Pfam" id="PF09394"/>
    </source>
</evidence>
<name>A0A1S8M934_9CLOT</name>
<dbReference type="EMBL" id="CP096983">
    <property type="protein sequence ID" value="URZ12398.1"/>
    <property type="molecule type" value="Genomic_DNA"/>
</dbReference>
<evidence type="ECO:0000313" key="3">
    <source>
        <dbReference type="Proteomes" id="UP000190951"/>
    </source>
</evidence>
<dbReference type="InterPro" id="IPR036331">
    <property type="entry name" value="Chagasin-like_sf"/>
</dbReference>
<sequence length="106" mass="11922">MNSKDYGILLITTGINKIKLGEEVWIILDGNPSTGYNWKLDFEDSGIYRVQESFFLPSRTESVGTKGKAIWILKATDKGETVVSLNYARSFDKKPIKNVAYSIVVE</sequence>
<dbReference type="Proteomes" id="UP000190951">
    <property type="component" value="Chromosome"/>
</dbReference>
<gene>
    <name evidence="2" type="ORF">CROST_031200</name>
</gene>
<evidence type="ECO:0000313" key="2">
    <source>
        <dbReference type="EMBL" id="URZ12398.1"/>
    </source>
</evidence>
<dbReference type="PANTHER" id="PTHR36530:SF1">
    <property type="entry name" value="AMOEBIASIN-1"/>
    <property type="match status" value="1"/>
</dbReference>
<dbReference type="RefSeq" id="WP_077833810.1">
    <property type="nucleotide sequence ID" value="NZ_CP096983.1"/>
</dbReference>
<reference evidence="2 3" key="1">
    <citation type="submission" date="2022-04" db="EMBL/GenBank/DDBJ databases">
        <title>Genome sequence of C. roseum typestrain.</title>
        <authorList>
            <person name="Poehlein A."/>
            <person name="Schoch T."/>
            <person name="Duerre P."/>
            <person name="Daniel R."/>
        </authorList>
    </citation>
    <scope>NUCLEOTIDE SEQUENCE [LARGE SCALE GENOMIC DNA]</scope>
    <source>
        <strain evidence="2 3">DSM 7320</strain>
    </source>
</reference>
<accession>A0A1S8M934</accession>
<organism evidence="2 3">
    <name type="scientific">Clostridium felsineum</name>
    <dbReference type="NCBI Taxonomy" id="36839"/>
    <lineage>
        <taxon>Bacteria</taxon>
        <taxon>Bacillati</taxon>
        <taxon>Bacillota</taxon>
        <taxon>Clostridia</taxon>
        <taxon>Eubacteriales</taxon>
        <taxon>Clostridiaceae</taxon>
        <taxon>Clostridium</taxon>
    </lineage>
</organism>
<dbReference type="SUPFAM" id="SSF141066">
    <property type="entry name" value="ICP-like"/>
    <property type="match status" value="1"/>
</dbReference>
<dbReference type="PANTHER" id="PTHR36530">
    <property type="entry name" value="INHIBITOR OF CYSTEINE PEPTIDASE"/>
    <property type="match status" value="1"/>
</dbReference>
<feature type="domain" description="Proteinase inhibitor I42 chagasin" evidence="1">
    <location>
        <begin position="18"/>
        <end position="101"/>
    </location>
</feature>